<dbReference type="CDD" id="cd02803">
    <property type="entry name" value="OYE_like_FMN_family"/>
    <property type="match status" value="1"/>
</dbReference>
<comment type="cofactor">
    <cofactor evidence="1">
        <name>FMN</name>
        <dbReference type="ChEBI" id="CHEBI:58210"/>
    </cofactor>
</comment>
<comment type="caution">
    <text evidence="12">The sequence shown here is derived from an EMBL/GenBank/DDBJ whole genome shotgun (WGS) entry which is preliminary data.</text>
</comment>
<dbReference type="GO" id="GO:0010181">
    <property type="term" value="F:FMN binding"/>
    <property type="evidence" value="ECO:0007669"/>
    <property type="project" value="InterPro"/>
</dbReference>
<dbReference type="SUPFAM" id="SSF51905">
    <property type="entry name" value="FAD/NAD(P)-binding domain"/>
    <property type="match status" value="1"/>
</dbReference>
<organism evidence="12">
    <name type="scientific">Caldithrix abyssi</name>
    <dbReference type="NCBI Taxonomy" id="187145"/>
    <lineage>
        <taxon>Bacteria</taxon>
        <taxon>Pseudomonadati</taxon>
        <taxon>Calditrichota</taxon>
        <taxon>Calditrichia</taxon>
        <taxon>Calditrichales</taxon>
        <taxon>Calditrichaceae</taxon>
        <taxon>Caldithrix</taxon>
    </lineage>
</organism>
<protein>
    <submittedName>
        <fullName evidence="12">Oxidoreductase</fullName>
    </submittedName>
</protein>
<feature type="domain" description="NADH:flavin oxidoreductase/NADH oxidase N-terminal" evidence="10">
    <location>
        <begin position="1"/>
        <end position="319"/>
    </location>
</feature>
<dbReference type="GO" id="GO:0046872">
    <property type="term" value="F:metal ion binding"/>
    <property type="evidence" value="ECO:0007669"/>
    <property type="project" value="UniProtKB-KW"/>
</dbReference>
<dbReference type="Proteomes" id="UP000885779">
    <property type="component" value="Unassembled WGS sequence"/>
</dbReference>
<dbReference type="InterPro" id="IPR036188">
    <property type="entry name" value="FAD/NAD-bd_sf"/>
</dbReference>
<evidence type="ECO:0000256" key="1">
    <source>
        <dbReference type="ARBA" id="ARBA00001917"/>
    </source>
</evidence>
<evidence type="ECO:0000256" key="2">
    <source>
        <dbReference type="ARBA" id="ARBA00001966"/>
    </source>
</evidence>
<dbReference type="SUPFAM" id="SSF51395">
    <property type="entry name" value="FMN-linked oxidoreductases"/>
    <property type="match status" value="1"/>
</dbReference>
<evidence type="ECO:0000256" key="6">
    <source>
        <dbReference type="ARBA" id="ARBA00022723"/>
    </source>
</evidence>
<evidence type="ECO:0000256" key="9">
    <source>
        <dbReference type="ARBA" id="ARBA00023014"/>
    </source>
</evidence>
<dbReference type="Gene3D" id="3.20.20.70">
    <property type="entry name" value="Aldolase class I"/>
    <property type="match status" value="1"/>
</dbReference>
<evidence type="ECO:0000256" key="3">
    <source>
        <dbReference type="ARBA" id="ARBA00011048"/>
    </source>
</evidence>
<keyword evidence="4" id="KW-0285">Flavoprotein</keyword>
<reference evidence="12" key="1">
    <citation type="journal article" date="2020" name="mSystems">
        <title>Genome- and Community-Level Interaction Insights into Carbon Utilization and Element Cycling Functions of Hydrothermarchaeota in Hydrothermal Sediment.</title>
        <authorList>
            <person name="Zhou Z."/>
            <person name="Liu Y."/>
            <person name="Xu W."/>
            <person name="Pan J."/>
            <person name="Luo Z.H."/>
            <person name="Li M."/>
        </authorList>
    </citation>
    <scope>NUCLEOTIDE SEQUENCE [LARGE SCALE GENOMIC DNA]</scope>
    <source>
        <strain evidence="12">HyVt-577</strain>
    </source>
</reference>
<dbReference type="AlphaFoldDB" id="A0A7V4TY74"/>
<dbReference type="Gene3D" id="3.50.50.60">
    <property type="entry name" value="FAD/NAD(P)-binding domain"/>
    <property type="match status" value="1"/>
</dbReference>
<keyword evidence="7" id="KW-0560">Oxidoreductase</keyword>
<evidence type="ECO:0000256" key="5">
    <source>
        <dbReference type="ARBA" id="ARBA00022643"/>
    </source>
</evidence>
<dbReference type="InterPro" id="IPR023753">
    <property type="entry name" value="FAD/NAD-binding_dom"/>
</dbReference>
<evidence type="ECO:0000256" key="4">
    <source>
        <dbReference type="ARBA" id="ARBA00022630"/>
    </source>
</evidence>
<comment type="similarity">
    <text evidence="3">In the N-terminal section; belongs to the NADH:flavin oxidoreductase/NADH oxidase family.</text>
</comment>
<comment type="cofactor">
    <cofactor evidence="2">
        <name>[4Fe-4S] cluster</name>
        <dbReference type="ChEBI" id="CHEBI:49883"/>
    </cofactor>
</comment>
<proteinExistence type="inferred from homology"/>
<sequence length="618" mass="68522">MQLCNSFIMAPVKLGYSDGSGTINERHLRFYDERSKFIGAITPEPLYLDAGLREIPTQIGIDNDDKIAGLKELTDLLHKNGAKAIAHLNHPGRMANPKLPGNHYLSATDQPCENGGATPKRMDESDMQAVRDLFVQAAIRAEKAGFDFIELQFGHGYLLAQFLSLAVNDRNDVYGGSFENRIRFPLSVFEAVKEAVGLPLIVRVSGEEMTPQGIKINETIALVKILEEKGASAVHVSAGTVCSTPPWFFQHMFVPKGKTWAFAAQVKEQIHIPVIFVGRINSTRDVDRIKNEYSAEYIALGRALIADPDFVAKYEQEINRRIRPCLACSEGCLGGVRSGRGLGCVVNPTVGRDKQEFEKTNAPKYYAVVGAGLAGMEAVLMLKLRGHKVDLFEKDRLGGQFNLAWLPPNKESLKEIVDYYEYELKEHQVPIIFKEAGEQDVLSGGYDAAIIATGARPAIPPIKGLKEFYWAEFLLDENLPENKKIVVIGGGLIGIEIASKLVDKNNEVVVVEMLNEIARSMEMIEKNMTLKKLNMKNVPIYLNTRVEEVDDDKVYLSGERQVLLENVDHIVVATGMKSYHPLADALKEKMEVHVIGDAKKVGKAQEAIRDGYTIALEL</sequence>
<evidence type="ECO:0000259" key="10">
    <source>
        <dbReference type="Pfam" id="PF00724"/>
    </source>
</evidence>
<dbReference type="InterPro" id="IPR001155">
    <property type="entry name" value="OxRdtase_FMN_N"/>
</dbReference>
<dbReference type="Pfam" id="PF00724">
    <property type="entry name" value="Oxidored_FMN"/>
    <property type="match status" value="1"/>
</dbReference>
<dbReference type="PANTHER" id="PTHR42917:SF2">
    <property type="entry name" value="2,4-DIENOYL-COA REDUCTASE [(2E)-ENOYL-COA-PRODUCING]"/>
    <property type="match status" value="1"/>
</dbReference>
<keyword evidence="5" id="KW-0288">FMN</keyword>
<dbReference type="InterPro" id="IPR051793">
    <property type="entry name" value="NADH:flavin_oxidoreductase"/>
</dbReference>
<name>A0A7V4TY74_CALAY</name>
<dbReference type="EMBL" id="DRQG01000023">
    <property type="protein sequence ID" value="HGY54580.1"/>
    <property type="molecule type" value="Genomic_DNA"/>
</dbReference>
<keyword evidence="8" id="KW-0408">Iron</keyword>
<evidence type="ECO:0000256" key="7">
    <source>
        <dbReference type="ARBA" id="ARBA00023002"/>
    </source>
</evidence>
<dbReference type="Pfam" id="PF07992">
    <property type="entry name" value="Pyr_redox_2"/>
    <property type="match status" value="1"/>
</dbReference>
<dbReference type="Gene3D" id="3.40.50.720">
    <property type="entry name" value="NAD(P)-binding Rossmann-like Domain"/>
    <property type="match status" value="1"/>
</dbReference>
<dbReference type="PANTHER" id="PTHR42917">
    <property type="entry name" value="2,4-DIENOYL-COA REDUCTASE"/>
    <property type="match status" value="1"/>
</dbReference>
<evidence type="ECO:0000313" key="12">
    <source>
        <dbReference type="EMBL" id="HGY54580.1"/>
    </source>
</evidence>
<dbReference type="InterPro" id="IPR013785">
    <property type="entry name" value="Aldolase_TIM"/>
</dbReference>
<dbReference type="PRINTS" id="PR00368">
    <property type="entry name" value="FADPNR"/>
</dbReference>
<keyword evidence="9" id="KW-0411">Iron-sulfur</keyword>
<accession>A0A7V4TY74</accession>
<keyword evidence="6" id="KW-0479">Metal-binding</keyword>
<dbReference type="GO" id="GO:0051536">
    <property type="term" value="F:iron-sulfur cluster binding"/>
    <property type="evidence" value="ECO:0007669"/>
    <property type="project" value="UniProtKB-KW"/>
</dbReference>
<gene>
    <name evidence="12" type="ORF">ENK44_02650</name>
</gene>
<evidence type="ECO:0000259" key="11">
    <source>
        <dbReference type="Pfam" id="PF07992"/>
    </source>
</evidence>
<dbReference type="GO" id="GO:0016491">
    <property type="term" value="F:oxidoreductase activity"/>
    <property type="evidence" value="ECO:0007669"/>
    <property type="project" value="UniProtKB-KW"/>
</dbReference>
<evidence type="ECO:0000256" key="8">
    <source>
        <dbReference type="ARBA" id="ARBA00023004"/>
    </source>
</evidence>
<feature type="domain" description="FAD/NAD(P)-binding" evidence="11">
    <location>
        <begin position="366"/>
        <end position="589"/>
    </location>
</feature>